<dbReference type="Proteomes" id="UP000247780">
    <property type="component" value="Unassembled WGS sequence"/>
</dbReference>
<dbReference type="SUPFAM" id="SSF56349">
    <property type="entry name" value="DNA breaking-rejoining enzymes"/>
    <property type="match status" value="1"/>
</dbReference>
<dbReference type="CDD" id="cd00798">
    <property type="entry name" value="INT_XerDC_C"/>
    <property type="match status" value="1"/>
</dbReference>
<comment type="subunit">
    <text evidence="10">Forms a cyclic heterotetrameric complex composed of two molecules of XerC and two molecules of XerD.</text>
</comment>
<evidence type="ECO:0000256" key="5">
    <source>
        <dbReference type="ARBA" id="ARBA00022829"/>
    </source>
</evidence>
<dbReference type="PANTHER" id="PTHR30349">
    <property type="entry name" value="PHAGE INTEGRASE-RELATED"/>
    <property type="match status" value="1"/>
</dbReference>
<dbReference type="Gene3D" id="1.10.150.130">
    <property type="match status" value="1"/>
</dbReference>
<dbReference type="Pfam" id="PF00589">
    <property type="entry name" value="Phage_integrase"/>
    <property type="match status" value="1"/>
</dbReference>
<keyword evidence="6 10" id="KW-0229">DNA integration</keyword>
<accession>A0ABX5MAL7</accession>
<sequence length="321" mass="36562">MNPLHDKQDLPALPSLLGEYLTYLSSTRSLSVQTQHHYRRDLIALVRCTIAQHENGNNKISDISLTRLHSHDIRHFIARLHSSGLSGRSLARMLSAWRGFYRYLIRHHHHNGNPCLDVRVPKSPHKLPHALSPDEAAQLLTFNPSSNDMLATRDLAIFELFYSSGLRLTELTQLQPTDIDFTGGTVRVTGKGNKTRIVPVGELALRALQAWLPLRSAWLIPGETALFLSQRGRRIHPRTIAYRLHQRAQLQNLDSRVHPHTLRHSFASHLLQSSGDLRAVQEMLGHSSIRSTQVYTHLDFQHLAKIYDQAHPRARKKPKTD</sequence>
<dbReference type="InterPro" id="IPR050090">
    <property type="entry name" value="Tyrosine_recombinase_XerCD"/>
</dbReference>
<organism evidence="14 15">
    <name type="scientific">Nitrosomonas eutropha</name>
    <dbReference type="NCBI Taxonomy" id="916"/>
    <lineage>
        <taxon>Bacteria</taxon>
        <taxon>Pseudomonadati</taxon>
        <taxon>Pseudomonadota</taxon>
        <taxon>Betaproteobacteria</taxon>
        <taxon>Nitrosomonadales</taxon>
        <taxon>Nitrosomonadaceae</taxon>
        <taxon>Nitrosomonas</taxon>
    </lineage>
</organism>
<keyword evidence="7 10" id="KW-0238">DNA-binding</keyword>
<evidence type="ECO:0000259" key="12">
    <source>
        <dbReference type="PROSITE" id="PS51898"/>
    </source>
</evidence>
<evidence type="ECO:0000313" key="14">
    <source>
        <dbReference type="EMBL" id="PXV83598.1"/>
    </source>
</evidence>
<dbReference type="NCBIfam" id="TIGR02224">
    <property type="entry name" value="recomb_XerC"/>
    <property type="match status" value="1"/>
</dbReference>
<comment type="caution">
    <text evidence="14">The sequence shown here is derived from an EMBL/GenBank/DDBJ whole genome shotgun (WGS) entry which is preliminary data.</text>
</comment>
<dbReference type="InterPro" id="IPR011010">
    <property type="entry name" value="DNA_brk_join_enz"/>
</dbReference>
<keyword evidence="4 10" id="KW-0132">Cell division</keyword>
<dbReference type="Pfam" id="PF02899">
    <property type="entry name" value="Phage_int_SAM_1"/>
    <property type="match status" value="1"/>
</dbReference>
<dbReference type="PROSITE" id="PS51900">
    <property type="entry name" value="CB"/>
    <property type="match status" value="1"/>
</dbReference>
<keyword evidence="5 10" id="KW-0159">Chromosome partition</keyword>
<dbReference type="EMBL" id="QICQ01000004">
    <property type="protein sequence ID" value="PXV83598.1"/>
    <property type="molecule type" value="Genomic_DNA"/>
</dbReference>
<keyword evidence="3 10" id="KW-0963">Cytoplasm</keyword>
<evidence type="ECO:0000256" key="7">
    <source>
        <dbReference type="ARBA" id="ARBA00023125"/>
    </source>
</evidence>
<feature type="active site" evidence="10">
    <location>
        <position position="263"/>
    </location>
</feature>
<feature type="active site" evidence="10">
    <location>
        <position position="286"/>
    </location>
</feature>
<evidence type="ECO:0000256" key="3">
    <source>
        <dbReference type="ARBA" id="ARBA00022490"/>
    </source>
</evidence>
<dbReference type="InterPro" id="IPR023009">
    <property type="entry name" value="Tyrosine_recombinase_XerC/XerD"/>
</dbReference>
<evidence type="ECO:0000256" key="9">
    <source>
        <dbReference type="ARBA" id="ARBA00023306"/>
    </source>
</evidence>
<evidence type="ECO:0000256" key="10">
    <source>
        <dbReference type="HAMAP-Rule" id="MF_01808"/>
    </source>
</evidence>
<dbReference type="PANTHER" id="PTHR30349:SF81">
    <property type="entry name" value="TYROSINE RECOMBINASE XERC"/>
    <property type="match status" value="1"/>
</dbReference>
<evidence type="ECO:0000313" key="15">
    <source>
        <dbReference type="Proteomes" id="UP000247780"/>
    </source>
</evidence>
<feature type="active site" evidence="10">
    <location>
        <position position="167"/>
    </location>
</feature>
<feature type="active site" description="O-(3'-phospho-DNA)-tyrosine intermediate" evidence="10">
    <location>
        <position position="295"/>
    </location>
</feature>
<keyword evidence="8 10" id="KW-0233">DNA recombination</keyword>
<comment type="function">
    <text evidence="10">Site-specific tyrosine recombinase, which acts by catalyzing the cutting and rejoining of the recombining DNA molecules. The XerC-XerD complex is essential to convert dimers of the bacterial chromosome into monomers to permit their segregation at cell division. It also contributes to the segregational stability of plasmids.</text>
</comment>
<evidence type="ECO:0000259" key="13">
    <source>
        <dbReference type="PROSITE" id="PS51900"/>
    </source>
</evidence>
<feature type="domain" description="Tyr recombinase" evidence="12">
    <location>
        <begin position="126"/>
        <end position="308"/>
    </location>
</feature>
<feature type="active site" evidence="10">
    <location>
        <position position="260"/>
    </location>
</feature>
<evidence type="ECO:0000256" key="6">
    <source>
        <dbReference type="ARBA" id="ARBA00022908"/>
    </source>
</evidence>
<dbReference type="InterPro" id="IPR004107">
    <property type="entry name" value="Integrase_SAM-like_N"/>
</dbReference>
<evidence type="ECO:0000256" key="11">
    <source>
        <dbReference type="NCBIfam" id="TIGR02224"/>
    </source>
</evidence>
<protein>
    <recommendedName>
        <fullName evidence="10 11">Tyrosine recombinase XerC</fullName>
    </recommendedName>
</protein>
<dbReference type="InterPro" id="IPR011931">
    <property type="entry name" value="Recomb_XerC"/>
</dbReference>
<comment type="similarity">
    <text evidence="2 10">Belongs to the 'phage' integrase family. XerC subfamily.</text>
</comment>
<evidence type="ECO:0000256" key="8">
    <source>
        <dbReference type="ARBA" id="ARBA00023172"/>
    </source>
</evidence>
<name>A0ABX5MAL7_9PROT</name>
<dbReference type="SUPFAM" id="SSF47823">
    <property type="entry name" value="lambda integrase-like, N-terminal domain"/>
    <property type="match status" value="1"/>
</dbReference>
<dbReference type="InterPro" id="IPR002104">
    <property type="entry name" value="Integrase_catalytic"/>
</dbReference>
<dbReference type="InterPro" id="IPR010998">
    <property type="entry name" value="Integrase_recombinase_N"/>
</dbReference>
<evidence type="ECO:0000256" key="1">
    <source>
        <dbReference type="ARBA" id="ARBA00004496"/>
    </source>
</evidence>
<evidence type="ECO:0000256" key="4">
    <source>
        <dbReference type="ARBA" id="ARBA00022618"/>
    </source>
</evidence>
<dbReference type="Gene3D" id="1.10.443.10">
    <property type="entry name" value="Intergrase catalytic core"/>
    <property type="match status" value="1"/>
</dbReference>
<dbReference type="HAMAP" id="MF_01808">
    <property type="entry name" value="Recomb_XerC_XerD"/>
    <property type="match status" value="1"/>
</dbReference>
<feature type="active site" evidence="10">
    <location>
        <position position="191"/>
    </location>
</feature>
<keyword evidence="9 10" id="KW-0131">Cell cycle</keyword>
<dbReference type="PROSITE" id="PS51898">
    <property type="entry name" value="TYR_RECOMBINASE"/>
    <property type="match status" value="1"/>
</dbReference>
<dbReference type="InterPro" id="IPR044068">
    <property type="entry name" value="CB"/>
</dbReference>
<reference evidence="14 15" key="1">
    <citation type="submission" date="2018-04" db="EMBL/GenBank/DDBJ databases">
        <title>Active sludge and wastewater microbial communities from Klosterneuburg, Austria.</title>
        <authorList>
            <person name="Wagner M."/>
        </authorList>
    </citation>
    <scope>NUCLEOTIDE SEQUENCE [LARGE SCALE GENOMIC DNA]</scope>
    <source>
        <strain evidence="14 15">Nm 57</strain>
    </source>
</reference>
<proteinExistence type="inferred from homology"/>
<dbReference type="InterPro" id="IPR013762">
    <property type="entry name" value="Integrase-like_cat_sf"/>
</dbReference>
<comment type="subcellular location">
    <subcellularLocation>
        <location evidence="1 10">Cytoplasm</location>
    </subcellularLocation>
</comment>
<evidence type="ECO:0000256" key="2">
    <source>
        <dbReference type="ARBA" id="ARBA00006657"/>
    </source>
</evidence>
<feature type="domain" description="Core-binding (CB)" evidence="13">
    <location>
        <begin position="11"/>
        <end position="105"/>
    </location>
</feature>
<keyword evidence="15" id="KW-1185">Reference proteome</keyword>
<dbReference type="RefSeq" id="WP_011634617.1">
    <property type="nucleotide sequence ID" value="NZ_FMTW01000001.1"/>
</dbReference>
<gene>
    <name evidence="10" type="primary">xerC</name>
    <name evidence="14" type="ORF">C8R14_10461</name>
</gene>